<dbReference type="GO" id="GO:0008360">
    <property type="term" value="P:regulation of cell shape"/>
    <property type="evidence" value="ECO:0007669"/>
    <property type="project" value="UniProtKB-KW"/>
</dbReference>
<dbReference type="AlphaFoldDB" id="A0A1C3RD92"/>
<dbReference type="GO" id="GO:0006508">
    <property type="term" value="P:proteolysis"/>
    <property type="evidence" value="ECO:0007669"/>
    <property type="project" value="InterPro"/>
</dbReference>
<evidence type="ECO:0000259" key="11">
    <source>
        <dbReference type="Pfam" id="PF05036"/>
    </source>
</evidence>
<feature type="active site" description="Acyl-ester intermediate" evidence="7">
    <location>
        <position position="66"/>
    </location>
</feature>
<dbReference type="Proteomes" id="UP000231658">
    <property type="component" value="Unassembled WGS sequence"/>
</dbReference>
<dbReference type="PRINTS" id="PR00725">
    <property type="entry name" value="DADACBPTASE1"/>
</dbReference>
<dbReference type="GO" id="GO:0009252">
    <property type="term" value="P:peptidoglycan biosynthetic process"/>
    <property type="evidence" value="ECO:0007669"/>
    <property type="project" value="UniProtKB-KW"/>
</dbReference>
<reference evidence="12 13" key="1">
    <citation type="submission" date="2016-07" db="EMBL/GenBank/DDBJ databases">
        <authorList>
            <person name="Lefevre C.T."/>
        </authorList>
    </citation>
    <scope>NUCLEOTIDE SEQUENCE [LARGE SCALE GENOMIC DNA]</scope>
    <source>
        <strain evidence="12">PR1</strain>
    </source>
</reference>
<dbReference type="GO" id="GO:0042834">
    <property type="term" value="F:peptidoglycan binding"/>
    <property type="evidence" value="ECO:0007669"/>
    <property type="project" value="InterPro"/>
</dbReference>
<feature type="active site" evidence="7">
    <location>
        <position position="126"/>
    </location>
</feature>
<dbReference type="EMBL" id="FLYE01000001">
    <property type="protein sequence ID" value="SCA55212.1"/>
    <property type="molecule type" value="Genomic_DNA"/>
</dbReference>
<dbReference type="GO" id="GO:0009002">
    <property type="term" value="F:serine-type D-Ala-D-Ala carboxypeptidase activity"/>
    <property type="evidence" value="ECO:0007669"/>
    <property type="project" value="InterPro"/>
</dbReference>
<dbReference type="Pfam" id="PF00768">
    <property type="entry name" value="Peptidase_S11"/>
    <property type="match status" value="1"/>
</dbReference>
<keyword evidence="13" id="KW-1185">Reference proteome</keyword>
<evidence type="ECO:0000256" key="4">
    <source>
        <dbReference type="ARBA" id="ARBA00022960"/>
    </source>
</evidence>
<keyword evidence="6" id="KW-0961">Cell wall biogenesis/degradation</keyword>
<accession>A0A1C3RD92</accession>
<evidence type="ECO:0000256" key="1">
    <source>
        <dbReference type="ARBA" id="ARBA00007164"/>
    </source>
</evidence>
<dbReference type="PANTHER" id="PTHR21581:SF6">
    <property type="entry name" value="TRAFFICKING PROTEIN PARTICLE COMPLEX SUBUNIT 12"/>
    <property type="match status" value="1"/>
</dbReference>
<feature type="domain" description="Peptidase S11 D-alanyl-D-alanine carboxypeptidase A N-terminal" evidence="10">
    <location>
        <begin position="40"/>
        <end position="259"/>
    </location>
</feature>
<keyword evidence="5" id="KW-0573">Peptidoglycan synthesis</keyword>
<dbReference type="InterPro" id="IPR012338">
    <property type="entry name" value="Beta-lactam/transpept-like"/>
</dbReference>
<name>A0A1C3RD92_9PROT</name>
<dbReference type="InterPro" id="IPR007730">
    <property type="entry name" value="SPOR-like_dom"/>
</dbReference>
<evidence type="ECO:0000256" key="8">
    <source>
        <dbReference type="PIRSR" id="PIRSR618044-2"/>
    </source>
</evidence>
<gene>
    <name evidence="12" type="primary">dacA</name>
    <name evidence="12" type="ORF">MTBPR1_10459</name>
</gene>
<evidence type="ECO:0000313" key="12">
    <source>
        <dbReference type="EMBL" id="SCA55212.1"/>
    </source>
</evidence>
<dbReference type="GO" id="GO:0071555">
    <property type="term" value="P:cell wall organization"/>
    <property type="evidence" value="ECO:0007669"/>
    <property type="project" value="UniProtKB-KW"/>
</dbReference>
<evidence type="ECO:0000313" key="13">
    <source>
        <dbReference type="Proteomes" id="UP000231658"/>
    </source>
</evidence>
<protein>
    <submittedName>
        <fullName evidence="12">D-alanyl-D-alanine carboxypeptidase</fullName>
    </submittedName>
</protein>
<dbReference type="Gene3D" id="3.40.710.10">
    <property type="entry name" value="DD-peptidase/beta-lactamase superfamily"/>
    <property type="match status" value="1"/>
</dbReference>
<organism evidence="12 13">
    <name type="scientific">Candidatus Terasakiella magnetica</name>
    <dbReference type="NCBI Taxonomy" id="1867952"/>
    <lineage>
        <taxon>Bacteria</taxon>
        <taxon>Pseudomonadati</taxon>
        <taxon>Pseudomonadota</taxon>
        <taxon>Alphaproteobacteria</taxon>
        <taxon>Rhodospirillales</taxon>
        <taxon>Terasakiellaceae</taxon>
        <taxon>Terasakiella</taxon>
    </lineage>
</organism>
<evidence type="ECO:0000256" key="2">
    <source>
        <dbReference type="ARBA" id="ARBA00022729"/>
    </source>
</evidence>
<evidence type="ECO:0000256" key="7">
    <source>
        <dbReference type="PIRSR" id="PIRSR618044-1"/>
    </source>
</evidence>
<dbReference type="PANTHER" id="PTHR21581">
    <property type="entry name" value="D-ALANYL-D-ALANINE CARBOXYPEPTIDASE"/>
    <property type="match status" value="1"/>
</dbReference>
<feature type="binding site" evidence="8">
    <location>
        <position position="228"/>
    </location>
    <ligand>
        <name>substrate</name>
    </ligand>
</feature>
<keyword evidence="12" id="KW-0645">Protease</keyword>
<sequence length="395" mass="44298">MMITSKNKAHTSAKKCLTKLGLLALLTVGVLLSSHSHAKYASFVMDADTGRVLHSVNADTRNYPASLTKMMTLFMLFEALEQKKVTLNTKLRVSRKATWQPPSRLGLKAGSHIRVEDAIYALVTKSANDVATVVGEALGGTEWEFAKLMTKRARQIGMKSTNFRNASGLPNRRQLSTARDMATLGNELWKRYPQYYKYFKTTKWSYKGRTYGNHNKLMKKYDGMDGIKTGYIRASGFNLVTSVKRGGHRLIGVVFGGKTANRRNTHMAKILDKGFTKLDPKMMAAYKQKKKAKQQKRAYEIASKRRSTAWGVQVGAFNTIKKARVQAKAAIKRAPSYLTGAKTKVVPLKNGSKKVYRARVVGVEKREAYRACRALKKMRHPCMVFRAKGTQVASR</sequence>
<keyword evidence="12" id="KW-0121">Carboxypeptidase</keyword>
<evidence type="ECO:0000259" key="10">
    <source>
        <dbReference type="Pfam" id="PF00768"/>
    </source>
</evidence>
<evidence type="ECO:0000256" key="6">
    <source>
        <dbReference type="ARBA" id="ARBA00023316"/>
    </source>
</evidence>
<keyword evidence="4" id="KW-0133">Cell shape</keyword>
<dbReference type="InterPro" id="IPR001967">
    <property type="entry name" value="Peptidase_S11_N"/>
</dbReference>
<dbReference type="STRING" id="1867952.MTBPR1_10459"/>
<feature type="domain" description="SPOR" evidence="11">
    <location>
        <begin position="308"/>
        <end position="384"/>
    </location>
</feature>
<feature type="active site" description="Proton acceptor" evidence="7">
    <location>
        <position position="69"/>
    </location>
</feature>
<comment type="similarity">
    <text evidence="1 9">Belongs to the peptidase S11 family.</text>
</comment>
<dbReference type="Pfam" id="PF05036">
    <property type="entry name" value="SPOR"/>
    <property type="match status" value="1"/>
</dbReference>
<dbReference type="InterPro" id="IPR036680">
    <property type="entry name" value="SPOR-like_sf"/>
</dbReference>
<dbReference type="SUPFAM" id="SSF56601">
    <property type="entry name" value="beta-lactamase/transpeptidase-like"/>
    <property type="match status" value="1"/>
</dbReference>
<keyword evidence="2" id="KW-0732">Signal</keyword>
<keyword evidence="3" id="KW-0378">Hydrolase</keyword>
<proteinExistence type="inferred from homology"/>
<evidence type="ECO:0000256" key="3">
    <source>
        <dbReference type="ARBA" id="ARBA00022801"/>
    </source>
</evidence>
<dbReference type="InterPro" id="IPR018044">
    <property type="entry name" value="Peptidase_S11"/>
</dbReference>
<dbReference type="OrthoDB" id="9795979at2"/>
<dbReference type="Gene3D" id="3.30.70.1070">
    <property type="entry name" value="Sporulation related repeat"/>
    <property type="match status" value="1"/>
</dbReference>
<evidence type="ECO:0000256" key="9">
    <source>
        <dbReference type="RuleBase" id="RU004016"/>
    </source>
</evidence>
<evidence type="ECO:0000256" key="5">
    <source>
        <dbReference type="ARBA" id="ARBA00022984"/>
    </source>
</evidence>